<evidence type="ECO:0000313" key="1">
    <source>
        <dbReference type="EMBL" id="STX41525.1"/>
    </source>
</evidence>
<organism evidence="1 2">
    <name type="scientific">Legionella donaldsonii</name>
    <dbReference type="NCBI Taxonomy" id="45060"/>
    <lineage>
        <taxon>Bacteria</taxon>
        <taxon>Pseudomonadati</taxon>
        <taxon>Pseudomonadota</taxon>
        <taxon>Gammaproteobacteria</taxon>
        <taxon>Legionellales</taxon>
        <taxon>Legionellaceae</taxon>
        <taxon>Legionella</taxon>
    </lineage>
</organism>
<dbReference type="SUPFAM" id="SSF52949">
    <property type="entry name" value="Macro domain-like"/>
    <property type="match status" value="1"/>
</dbReference>
<dbReference type="AlphaFoldDB" id="A0A378J1N6"/>
<sequence>MKFEIQDIENWLFNMNGATPPSGAKLPHSRLYGRQQQFYAPKQETSSLESVGDGVVSKRVQIHSGGVTDIRIAAGKRGAVATSNNGDLLTGCGFAVAKAIINAAGAGLQTEVYNRYGVPGVMETPQYGKDNYGKSEGRGYAISCDSYDMRATHNIDKIEMLTVPYLVGKENEDGVENMYYEAFVHNKDLDYMIVPMAGMSHPLLENSSDKSARLTMNAFERFVRDYPDSKLNLVCAIFNDKQAEENYKKHVVAKDAILAKELEAQHKQNPVHAQPVVAHVKPTSSSPVEEKSEGSKFIHQSSDTDYFVTGVEKHGNGYKIHGANDKGEPRYVIIDEQGNARGHNGPQLGYVEKQLFTNRKAIFKQYGIDEPKPHQKQGAQQVNKWASFKEAHTLQSSAAKDKAENIKWANVANKLGYLDAWVFDVKDSHKAFSFKDGSQAALFAKKFPHVATYQEGDYHKVVLNKSQLNNLLQPAIKSNLSQPNVVAAQPNAGMQSLFEKSQHQDKQRNIHLAEAIKKVGYNNVMVFDCKDSKGSPYKEFSFKDGKQAADFAKLAHAATAQAGGYHQVILSKQQVLTLQHKLQSREAFLHSSKFDEHVTGFKAKTKEMSANTKENANYANAHPIAAQFCSGLEAAGRRYLKTGDKQALKSECQHLCSKARNSSLKDHREWTGAIAKFVIDVLSGITLGLTNRLSMFTRTDSVKKVDDFEQTVVNNLSLN</sequence>
<dbReference type="Proteomes" id="UP000254677">
    <property type="component" value="Unassembled WGS sequence"/>
</dbReference>
<reference evidence="1 2" key="1">
    <citation type="submission" date="2018-06" db="EMBL/GenBank/DDBJ databases">
        <authorList>
            <consortium name="Pathogen Informatics"/>
            <person name="Doyle S."/>
        </authorList>
    </citation>
    <scope>NUCLEOTIDE SEQUENCE [LARGE SCALE GENOMIC DNA]</scope>
    <source>
        <strain evidence="1 2">NCTC13292</strain>
    </source>
</reference>
<evidence type="ECO:0000313" key="2">
    <source>
        <dbReference type="Proteomes" id="UP000254677"/>
    </source>
</evidence>
<accession>A0A378J1N6</accession>
<proteinExistence type="predicted"/>
<name>A0A378J1N6_9GAMM</name>
<dbReference type="OrthoDB" id="5654460at2"/>
<protein>
    <submittedName>
        <fullName evidence="1">Uncharacterized protein</fullName>
    </submittedName>
</protein>
<dbReference type="EMBL" id="UGOA01000001">
    <property type="protein sequence ID" value="STX41525.1"/>
    <property type="molecule type" value="Genomic_DNA"/>
</dbReference>
<dbReference type="RefSeq" id="WP_115220785.1">
    <property type="nucleotide sequence ID" value="NZ_CAXYJE010000011.1"/>
</dbReference>
<dbReference type="InterPro" id="IPR043472">
    <property type="entry name" value="Macro_dom-like"/>
</dbReference>
<keyword evidence="2" id="KW-1185">Reference proteome</keyword>
<gene>
    <name evidence="1" type="ORF">NCTC13292_01016</name>
</gene>
<dbReference type="Gene3D" id="3.40.220.10">
    <property type="entry name" value="Leucine Aminopeptidase, subunit E, domain 1"/>
    <property type="match status" value="1"/>
</dbReference>